<dbReference type="AlphaFoldDB" id="A0YEB7"/>
<dbReference type="CDD" id="cd02440">
    <property type="entry name" value="AdoMet_MTases"/>
    <property type="match status" value="1"/>
</dbReference>
<dbReference type="PANTHER" id="PTHR43042">
    <property type="entry name" value="SAM-DEPENDENT METHYLTRANSFERASE"/>
    <property type="match status" value="1"/>
</dbReference>
<dbReference type="eggNOG" id="COG1092">
    <property type="taxonomic scope" value="Bacteria"/>
</dbReference>
<dbReference type="Proteomes" id="UP000004931">
    <property type="component" value="Unassembled WGS sequence"/>
</dbReference>
<protein>
    <submittedName>
        <fullName evidence="6">Methyltransferase</fullName>
    </submittedName>
</protein>
<feature type="domain" description="S-adenosylmethionine-dependent methyltransferase" evidence="5">
    <location>
        <begin position="112"/>
        <end position="314"/>
    </location>
</feature>
<dbReference type="GO" id="GO:0008168">
    <property type="term" value="F:methyltransferase activity"/>
    <property type="evidence" value="ECO:0007669"/>
    <property type="project" value="UniProtKB-KW"/>
</dbReference>
<name>A0YEB7_9GAMM</name>
<dbReference type="OrthoDB" id="9809404at2"/>
<evidence type="ECO:0000313" key="7">
    <source>
        <dbReference type="Proteomes" id="UP000004931"/>
    </source>
</evidence>
<comment type="caution">
    <text evidence="6">The sequence shown here is derived from an EMBL/GenBank/DDBJ whole genome shotgun (WGS) entry which is preliminary data.</text>
</comment>
<evidence type="ECO:0000256" key="2">
    <source>
        <dbReference type="ARBA" id="ARBA00022603"/>
    </source>
</evidence>
<dbReference type="Pfam" id="PF10672">
    <property type="entry name" value="Methyltrans_SAM"/>
    <property type="match status" value="1"/>
</dbReference>
<dbReference type="InterPro" id="IPR019614">
    <property type="entry name" value="SAM-dep_methyl-trfase"/>
</dbReference>
<keyword evidence="7" id="KW-1185">Reference proteome</keyword>
<gene>
    <name evidence="6" type="ORF">GP2143_02479</name>
</gene>
<evidence type="ECO:0000256" key="1">
    <source>
        <dbReference type="ARBA" id="ARBA00022552"/>
    </source>
</evidence>
<dbReference type="PANTHER" id="PTHR43042:SF3">
    <property type="entry name" value="RIBOSOMAL RNA LARGE SUBUNIT METHYLTRANSFERASE YWBD-RELATED"/>
    <property type="match status" value="1"/>
</dbReference>
<evidence type="ECO:0000256" key="3">
    <source>
        <dbReference type="ARBA" id="ARBA00022679"/>
    </source>
</evidence>
<sequence>MEINTSAINWQEMINNAWERRKPLWQDSNVDCFRVFHGYEEGSRGTVVEKFNDAAVIDYKRDIRDELPELAQALLSVFPFKNIVARGHQSLGLTLKERFIILHGTDTSAICNENDLRFMVKLDTPHNPGLYLDARDSRDWLIKNSANRRILNLFAFTGSLGLSSAFGKAAEVIHLDRSKELLPRIQENYKINQVNFETRNFLRGDIYKHLPRAIKAGKRFDGIILDPPPKVYQSRYAQHKTNGQDFSALIKYCTQLLNPGGWILGMLHRFDCSWDDFEEQVIEASGHALLPQHRLTSGIDFPESLPDKKLRVSIFVEKNDPMKKDGT</sequence>
<dbReference type="SUPFAM" id="SSF53335">
    <property type="entry name" value="S-adenosyl-L-methionine-dependent methyltransferases"/>
    <property type="match status" value="1"/>
</dbReference>
<dbReference type="Gene3D" id="3.30.750.80">
    <property type="entry name" value="RNA methyltransferase domain (HRMD) like"/>
    <property type="match status" value="1"/>
</dbReference>
<keyword evidence="1" id="KW-0698">rRNA processing</keyword>
<proteinExistence type="predicted"/>
<evidence type="ECO:0000256" key="4">
    <source>
        <dbReference type="ARBA" id="ARBA00022691"/>
    </source>
</evidence>
<accession>A0YEB7</accession>
<dbReference type="InterPro" id="IPR029063">
    <property type="entry name" value="SAM-dependent_MTases_sf"/>
</dbReference>
<dbReference type="EMBL" id="AAVT01000006">
    <property type="protein sequence ID" value="EAW30753.1"/>
    <property type="molecule type" value="Genomic_DNA"/>
</dbReference>
<evidence type="ECO:0000259" key="5">
    <source>
        <dbReference type="Pfam" id="PF10672"/>
    </source>
</evidence>
<reference evidence="6 7" key="1">
    <citation type="journal article" date="2010" name="J. Bacteriol.">
        <title>Genome sequence of the oligotrophic marine Gammaproteobacterium HTCC2143, isolated from the Oregon Coast.</title>
        <authorList>
            <person name="Oh H.M."/>
            <person name="Kang I."/>
            <person name="Ferriera S."/>
            <person name="Giovannoni S.J."/>
            <person name="Cho J.C."/>
        </authorList>
    </citation>
    <scope>NUCLEOTIDE SEQUENCE [LARGE SCALE GENOMIC DNA]</scope>
    <source>
        <strain evidence="6 7">HTCC2143</strain>
    </source>
</reference>
<keyword evidence="4" id="KW-0949">S-adenosyl-L-methionine</keyword>
<organism evidence="6 7">
    <name type="scientific">marine gamma proteobacterium HTCC2143</name>
    <dbReference type="NCBI Taxonomy" id="247633"/>
    <lineage>
        <taxon>Bacteria</taxon>
        <taxon>Pseudomonadati</taxon>
        <taxon>Pseudomonadota</taxon>
        <taxon>Gammaproteobacteria</taxon>
        <taxon>Cellvibrionales</taxon>
        <taxon>Spongiibacteraceae</taxon>
        <taxon>BD1-7 clade</taxon>
    </lineage>
</organism>
<dbReference type="Gene3D" id="3.40.50.150">
    <property type="entry name" value="Vaccinia Virus protein VP39"/>
    <property type="match status" value="1"/>
</dbReference>
<evidence type="ECO:0000313" key="6">
    <source>
        <dbReference type="EMBL" id="EAW30753.1"/>
    </source>
</evidence>
<keyword evidence="3 6" id="KW-0808">Transferase</keyword>
<keyword evidence="2 6" id="KW-0489">Methyltransferase</keyword>
<dbReference type="GO" id="GO:0032259">
    <property type="term" value="P:methylation"/>
    <property type="evidence" value="ECO:0007669"/>
    <property type="project" value="UniProtKB-KW"/>
</dbReference>
<dbReference type="GO" id="GO:0006364">
    <property type="term" value="P:rRNA processing"/>
    <property type="evidence" value="ECO:0007669"/>
    <property type="project" value="UniProtKB-KW"/>
</dbReference>